<evidence type="ECO:0000313" key="3">
    <source>
        <dbReference type="Proteomes" id="UP001549257"/>
    </source>
</evidence>
<gene>
    <name evidence="2" type="ORF">ABIE21_001529</name>
</gene>
<protein>
    <recommendedName>
        <fullName evidence="4">Transglycosylase SLT domain-containing protein</fullName>
    </recommendedName>
</protein>
<keyword evidence="1" id="KW-0812">Transmembrane</keyword>
<evidence type="ECO:0000313" key="2">
    <source>
        <dbReference type="EMBL" id="MET4582039.1"/>
    </source>
</evidence>
<keyword evidence="1" id="KW-1133">Transmembrane helix</keyword>
<dbReference type="SUPFAM" id="SSF53955">
    <property type="entry name" value="Lysozyme-like"/>
    <property type="match status" value="1"/>
</dbReference>
<organism evidence="2 3">
    <name type="scientific">Conyzicola nivalis</name>
    <dbReference type="NCBI Taxonomy" id="1477021"/>
    <lineage>
        <taxon>Bacteria</taxon>
        <taxon>Bacillati</taxon>
        <taxon>Actinomycetota</taxon>
        <taxon>Actinomycetes</taxon>
        <taxon>Micrococcales</taxon>
        <taxon>Microbacteriaceae</taxon>
        <taxon>Conyzicola</taxon>
    </lineage>
</organism>
<proteinExistence type="predicted"/>
<dbReference type="InterPro" id="IPR023346">
    <property type="entry name" value="Lysozyme-like_dom_sf"/>
</dbReference>
<comment type="caution">
    <text evidence="2">The sequence shown here is derived from an EMBL/GenBank/DDBJ whole genome shotgun (WGS) entry which is preliminary data.</text>
</comment>
<dbReference type="EMBL" id="JBEPSJ010000001">
    <property type="protein sequence ID" value="MET4582039.1"/>
    <property type="molecule type" value="Genomic_DNA"/>
</dbReference>
<dbReference type="Proteomes" id="UP001549257">
    <property type="component" value="Unassembled WGS sequence"/>
</dbReference>
<reference evidence="2 3" key="1">
    <citation type="submission" date="2024-06" db="EMBL/GenBank/DDBJ databases">
        <title>Sorghum-associated microbial communities from plants grown in Nebraska, USA.</title>
        <authorList>
            <person name="Schachtman D."/>
        </authorList>
    </citation>
    <scope>NUCLEOTIDE SEQUENCE [LARGE SCALE GENOMIC DNA]</scope>
    <source>
        <strain evidence="2 3">2857</strain>
    </source>
</reference>
<name>A0ABV2QLV0_9MICO</name>
<sequence length="208" mass="21771">MQPIGSRGAARAPLTRSRRPLPFFAFAASLCFVMVTIIDPTAAFAITAAEENVVTIAPAVELDTQTAVAAEGATAAVARDKFTVTKIVIPPPPPPKVARGAVGAGTPDPGSAQAIAYDMVMARGWDQAQYDCLVSLWKKESGWNTFAENKSSGAYGIPQALPGSKMASAGADWATNPATQITWGLGYITGRYSTPCGAWSTSQAKGWY</sequence>
<accession>A0ABV2QLV0</accession>
<keyword evidence="1" id="KW-0472">Membrane</keyword>
<feature type="transmembrane region" description="Helical" evidence="1">
    <location>
        <begin position="21"/>
        <end position="38"/>
    </location>
</feature>
<keyword evidence="3" id="KW-1185">Reference proteome</keyword>
<evidence type="ECO:0000256" key="1">
    <source>
        <dbReference type="SAM" id="Phobius"/>
    </source>
</evidence>
<evidence type="ECO:0008006" key="4">
    <source>
        <dbReference type="Google" id="ProtNLM"/>
    </source>
</evidence>